<dbReference type="FunFam" id="1.10.472.80:FF:000018">
    <property type="entry name" value="TBC1 domain family member 2B"/>
    <property type="match status" value="1"/>
</dbReference>
<evidence type="ECO:0000313" key="5">
    <source>
        <dbReference type="EMBL" id="JAP82508.1"/>
    </source>
</evidence>
<dbReference type="Gene3D" id="1.10.8.270">
    <property type="entry name" value="putative rabgap domain of human tbc1 domain family member 14 like domains"/>
    <property type="match status" value="1"/>
</dbReference>
<dbReference type="InterPro" id="IPR050302">
    <property type="entry name" value="Rab_GAP_TBC_domain"/>
</dbReference>
<accession>A0A131YV66</accession>
<keyword evidence="1" id="KW-0175">Coiled coil</keyword>
<evidence type="ECO:0000256" key="1">
    <source>
        <dbReference type="SAM" id="Coils"/>
    </source>
</evidence>
<dbReference type="EMBL" id="GEDV01006049">
    <property type="protein sequence ID" value="JAP82508.1"/>
    <property type="molecule type" value="Transcribed_RNA"/>
</dbReference>
<dbReference type="Gene3D" id="1.10.472.80">
    <property type="entry name" value="Ypt/Rab-GAP domain of gyp1p, domain 3"/>
    <property type="match status" value="1"/>
</dbReference>
<protein>
    <submittedName>
        <fullName evidence="5">Ypt/rab gtpase activating protein</fullName>
    </submittedName>
</protein>
<dbReference type="SUPFAM" id="SSF47923">
    <property type="entry name" value="Ypt/Rab-GAP domain of gyp1p"/>
    <property type="match status" value="2"/>
</dbReference>
<dbReference type="PANTHER" id="PTHR47219:SF20">
    <property type="entry name" value="TBC1 DOMAIN FAMILY MEMBER 2B"/>
    <property type="match status" value="1"/>
</dbReference>
<dbReference type="SMART" id="SM00233">
    <property type="entry name" value="PH"/>
    <property type="match status" value="1"/>
</dbReference>
<feature type="coiled-coil region" evidence="1">
    <location>
        <begin position="327"/>
        <end position="507"/>
    </location>
</feature>
<feature type="compositionally biased region" description="Low complexity" evidence="2">
    <location>
        <begin position="37"/>
        <end position="46"/>
    </location>
</feature>
<evidence type="ECO:0000256" key="2">
    <source>
        <dbReference type="SAM" id="MobiDB-lite"/>
    </source>
</evidence>
<dbReference type="PANTHER" id="PTHR47219">
    <property type="entry name" value="RAB GTPASE-ACTIVATING PROTEIN 1-LIKE"/>
    <property type="match status" value="1"/>
</dbReference>
<dbReference type="FunFam" id="1.10.8.270:FF:000026">
    <property type="entry name" value="TBC (Tre-2/Bub2/Cdc16) domain family"/>
    <property type="match status" value="1"/>
</dbReference>
<feature type="region of interest" description="Disordered" evidence="2">
    <location>
        <begin position="178"/>
        <end position="199"/>
    </location>
</feature>
<dbReference type="InterPro" id="IPR011993">
    <property type="entry name" value="PH-like_dom_sf"/>
</dbReference>
<proteinExistence type="predicted"/>
<organism evidence="5">
    <name type="scientific">Rhipicephalus appendiculatus</name>
    <name type="common">Brown ear tick</name>
    <dbReference type="NCBI Taxonomy" id="34631"/>
    <lineage>
        <taxon>Eukaryota</taxon>
        <taxon>Metazoa</taxon>
        <taxon>Ecdysozoa</taxon>
        <taxon>Arthropoda</taxon>
        <taxon>Chelicerata</taxon>
        <taxon>Arachnida</taxon>
        <taxon>Acari</taxon>
        <taxon>Parasitiformes</taxon>
        <taxon>Ixodida</taxon>
        <taxon>Ixodoidea</taxon>
        <taxon>Ixodidae</taxon>
        <taxon>Rhipicephalinae</taxon>
        <taxon>Rhipicephalus</taxon>
        <taxon>Rhipicephalus</taxon>
    </lineage>
</organism>
<dbReference type="FunFam" id="2.30.29.30:FF:000248">
    <property type="entry name" value="TBC1 domain family member 2A isoform X1"/>
    <property type="match status" value="1"/>
</dbReference>
<sequence length="965" mass="110515">MASDKGDCSGGDGGDNNVIALSNEDDSAAAGGELSHPSVPTSAPASRSAAPSVQLCGFLNKLSSTSLVKVYKRRWFEFVESNCKLYYYRDPDDANPIGEIDIKSASFYLDVTNWEKPGVFVIRTPQRQYHLEAKDRQASLYWLQELQRHRRAFSLQRNLNLKHSRSVSETCSSSQATSGLLHKKLPQAEEVSESEETDRGLLLSPVECPTTVVGEHVAVQAPPAPPASNVLSNFKHSFQKKQRSLSSDDGKTEGLSHFYTGEEDDSYEYEDCDIPSSPSKLKSPAVFTSFKKKLQDSFRARPKVEVEMFTSAPPILRKFHEGVCCKCKELERETSALREELQCKEDELTASKEVIKVLRQQLDLGSREQETLNKLYANSSNENYTRMLHEKDKLLLELRNELYMCKVQLETMQNRRCSVERELDELKDQSSLYQEVLKEKDRLLMSLTNELHDIEEEKKEEQATIMQAEQAEENACRVQMAKMAEEIEQLKDAVAAFHVQNKFLNKEILELNELRWNSEERERQLIIKCSNAEARHYQTQSKLLFLLKELNSPEEGEAGVQAIVSQLLEEAMHDPTVPKEVQESFQTSDDVYDSYGFNRKWGKECDVVVSKAENLRRKSEHISSTMQDPLQISWRVKWENYRANIAPGRPLQKTPELKALVRTSIPQEFRSQIWKGCIEFHVGQERAEKGTGYYEDLVTSPPLTSTCDPAVKQIELDLLRTLPNNRHYETPDAPGINPLRRVLLAYSRRNLIVGYCQGLNRLAAIALLFMSEEDAFWCLVAVVEYIMPRDYYSRTLEASQVDQRVLKDLMAEKLPRLSAHLEANKVDLSLFTFNWFLTVFVDTIPAETYLYIWDVFLYEGNKVLFRFALAIFKICEAEILAQEDYMAINRYLRTMSEKITDIRQLAQVAFGDLNPFPMRVINAKRVQHMQAVKEQLRKLDEIRNSLPARKVQECGSPESSDDPSK</sequence>
<dbReference type="Gene3D" id="2.30.29.30">
    <property type="entry name" value="Pleckstrin-homology domain (PH domain)/Phosphotyrosine-binding domain (PTB)"/>
    <property type="match status" value="1"/>
</dbReference>
<evidence type="ECO:0000259" key="4">
    <source>
        <dbReference type="PROSITE" id="PS50086"/>
    </source>
</evidence>
<dbReference type="InterPro" id="IPR000195">
    <property type="entry name" value="Rab-GAP-TBC_dom"/>
</dbReference>
<dbReference type="CDD" id="cd01265">
    <property type="entry name" value="PH_TBC1D2A"/>
    <property type="match status" value="1"/>
</dbReference>
<dbReference type="Pfam" id="PF15413">
    <property type="entry name" value="PH_11"/>
    <property type="match status" value="1"/>
</dbReference>
<reference evidence="5" key="1">
    <citation type="journal article" date="2016" name="Ticks Tick Borne Dis.">
        <title>De novo assembly and annotation of the salivary gland transcriptome of Rhipicephalus appendiculatus male and female ticks during blood feeding.</title>
        <authorList>
            <person name="de Castro M.H."/>
            <person name="de Klerk D."/>
            <person name="Pienaar R."/>
            <person name="Latif A.A."/>
            <person name="Rees D.J."/>
            <person name="Mans B.J."/>
        </authorList>
    </citation>
    <scope>NUCLEOTIDE SEQUENCE</scope>
    <source>
        <tissue evidence="5">Salivary glands</tissue>
    </source>
</reference>
<feature type="region of interest" description="Disordered" evidence="2">
    <location>
        <begin position="1"/>
        <end position="46"/>
    </location>
</feature>
<dbReference type="InterPro" id="IPR035969">
    <property type="entry name" value="Rab-GAP_TBC_sf"/>
</dbReference>
<dbReference type="PROSITE" id="PS50086">
    <property type="entry name" value="TBC_RABGAP"/>
    <property type="match status" value="1"/>
</dbReference>
<dbReference type="GO" id="GO:0031267">
    <property type="term" value="F:small GTPase binding"/>
    <property type="evidence" value="ECO:0007669"/>
    <property type="project" value="TreeGrafter"/>
</dbReference>
<dbReference type="PROSITE" id="PS50003">
    <property type="entry name" value="PH_DOMAIN"/>
    <property type="match status" value="1"/>
</dbReference>
<dbReference type="AlphaFoldDB" id="A0A131YV66"/>
<feature type="domain" description="PH" evidence="3">
    <location>
        <begin position="52"/>
        <end position="151"/>
    </location>
</feature>
<dbReference type="GO" id="GO:0005096">
    <property type="term" value="F:GTPase activator activity"/>
    <property type="evidence" value="ECO:0007669"/>
    <property type="project" value="TreeGrafter"/>
</dbReference>
<dbReference type="SMART" id="SM00164">
    <property type="entry name" value="TBC"/>
    <property type="match status" value="1"/>
</dbReference>
<name>A0A131YV66_RHIAP</name>
<feature type="domain" description="Rab-GAP TBC" evidence="4">
    <location>
        <begin position="664"/>
        <end position="860"/>
    </location>
</feature>
<dbReference type="Pfam" id="PF00566">
    <property type="entry name" value="RabGAP-TBC"/>
    <property type="match status" value="1"/>
</dbReference>
<dbReference type="SUPFAM" id="SSF50729">
    <property type="entry name" value="PH domain-like"/>
    <property type="match status" value="1"/>
</dbReference>
<dbReference type="InterPro" id="IPR001849">
    <property type="entry name" value="PH_domain"/>
</dbReference>
<evidence type="ECO:0000259" key="3">
    <source>
        <dbReference type="PROSITE" id="PS50003"/>
    </source>
</evidence>